<organism evidence="2 3">
    <name type="scientific">Pectinatus haikarae</name>
    <dbReference type="NCBI Taxonomy" id="349096"/>
    <lineage>
        <taxon>Bacteria</taxon>
        <taxon>Bacillati</taxon>
        <taxon>Bacillota</taxon>
        <taxon>Negativicutes</taxon>
        <taxon>Selenomonadales</taxon>
        <taxon>Selenomonadaceae</taxon>
        <taxon>Pectinatus</taxon>
    </lineage>
</organism>
<gene>
    <name evidence="2" type="ORF">J2S01_001775</name>
</gene>
<dbReference type="InterPro" id="IPR029058">
    <property type="entry name" value="AB_hydrolase_fold"/>
</dbReference>
<evidence type="ECO:0000313" key="3">
    <source>
        <dbReference type="Proteomes" id="UP001239167"/>
    </source>
</evidence>
<dbReference type="Pfam" id="PF00561">
    <property type="entry name" value="Abhydrolase_1"/>
    <property type="match status" value="1"/>
</dbReference>
<dbReference type="PANTHER" id="PTHR43358:SF4">
    <property type="entry name" value="ALPHA_BETA HYDROLASE FOLD-1 DOMAIN-CONTAINING PROTEIN"/>
    <property type="match status" value="1"/>
</dbReference>
<dbReference type="PANTHER" id="PTHR43358">
    <property type="entry name" value="ALPHA/BETA-HYDROLASE"/>
    <property type="match status" value="1"/>
</dbReference>
<evidence type="ECO:0000313" key="2">
    <source>
        <dbReference type="EMBL" id="MDQ0204053.1"/>
    </source>
</evidence>
<feature type="domain" description="AB hydrolase-1" evidence="1">
    <location>
        <begin position="60"/>
        <end position="142"/>
    </location>
</feature>
<dbReference type="InterPro" id="IPR000073">
    <property type="entry name" value="AB_hydrolase_1"/>
</dbReference>
<sequence>MMNKQQVDYLVPALADYSQNVDRIETVEAKKGWERAEITTKDGYTLAGTYIKNPVSSKKAVLILHGLYQNRSMSIDYVPLYQRLGFNVLLVDLRGHGQSGGQMTWGKNEVGDIDEWIGYLRDRKANDQIGIHGVSLGGAYALLHSGANTPVKADFYVEDSAYDDLALVYREKLRMFLQMPQENFIISALWFYCQLSMYWHTGETMADLSPIKSVVKTQSPILFLHGGADALIPKTAMQSLYDAGSSYKEFHIFPNAAHAVSLNSDPREYYDVLHKFLKDINIVN</sequence>
<protein>
    <submittedName>
        <fullName evidence="2">Pimeloyl-ACP methyl ester carboxylesterase</fullName>
    </submittedName>
</protein>
<keyword evidence="3" id="KW-1185">Reference proteome</keyword>
<dbReference type="Gene3D" id="3.40.50.1820">
    <property type="entry name" value="alpha/beta hydrolase"/>
    <property type="match status" value="1"/>
</dbReference>
<reference evidence="2 3" key="1">
    <citation type="submission" date="2023-07" db="EMBL/GenBank/DDBJ databases">
        <title>Genomic Encyclopedia of Type Strains, Phase IV (KMG-IV): sequencing the most valuable type-strain genomes for metagenomic binning, comparative biology and taxonomic classification.</title>
        <authorList>
            <person name="Goeker M."/>
        </authorList>
    </citation>
    <scope>NUCLEOTIDE SEQUENCE [LARGE SCALE GENOMIC DNA]</scope>
    <source>
        <strain evidence="2 3">DSM 16980</strain>
    </source>
</reference>
<dbReference type="EMBL" id="JAUSUE010000012">
    <property type="protein sequence ID" value="MDQ0204053.1"/>
    <property type="molecule type" value="Genomic_DNA"/>
</dbReference>
<evidence type="ECO:0000259" key="1">
    <source>
        <dbReference type="Pfam" id="PF00561"/>
    </source>
</evidence>
<proteinExistence type="predicted"/>
<comment type="caution">
    <text evidence="2">The sequence shown here is derived from an EMBL/GenBank/DDBJ whole genome shotgun (WGS) entry which is preliminary data.</text>
</comment>
<dbReference type="SUPFAM" id="SSF53474">
    <property type="entry name" value="alpha/beta-Hydrolases"/>
    <property type="match status" value="1"/>
</dbReference>
<dbReference type="Proteomes" id="UP001239167">
    <property type="component" value="Unassembled WGS sequence"/>
</dbReference>
<name>A0ABT9Y884_9FIRM</name>
<accession>A0ABT9Y884</accession>
<dbReference type="InterPro" id="IPR052920">
    <property type="entry name" value="DNA-binding_regulatory"/>
</dbReference>
<dbReference type="RefSeq" id="WP_307224203.1">
    <property type="nucleotide sequence ID" value="NZ_JAUSUE010000012.1"/>
</dbReference>